<feature type="signal peptide" evidence="4">
    <location>
        <begin position="1"/>
        <end position="26"/>
    </location>
</feature>
<dbReference type="InterPro" id="IPR028096">
    <property type="entry name" value="EfeO_Cupredoxin"/>
</dbReference>
<dbReference type="InterPro" id="IPR002429">
    <property type="entry name" value="CcO_II-like_C"/>
</dbReference>
<dbReference type="Pfam" id="PF13473">
    <property type="entry name" value="Cupredoxin_1"/>
    <property type="match status" value="1"/>
</dbReference>
<evidence type="ECO:0000259" key="5">
    <source>
        <dbReference type="PROSITE" id="PS50857"/>
    </source>
</evidence>
<accession>A0A7I9VHR8</accession>
<feature type="domain" description="Cytochrome oxidase subunit II copper A binding" evidence="5">
    <location>
        <begin position="1"/>
        <end position="117"/>
    </location>
</feature>
<dbReference type="RefSeq" id="WP_176062599.1">
    <property type="nucleotide sequence ID" value="NZ_BJTG01000001.1"/>
</dbReference>
<dbReference type="PROSITE" id="PS50857">
    <property type="entry name" value="COX2_CUA"/>
    <property type="match status" value="1"/>
</dbReference>
<dbReference type="SUPFAM" id="SSF49503">
    <property type="entry name" value="Cupredoxins"/>
    <property type="match status" value="1"/>
</dbReference>
<dbReference type="PANTHER" id="PTHR42838:SF2">
    <property type="entry name" value="NITROUS-OXIDE REDUCTASE"/>
    <property type="match status" value="1"/>
</dbReference>
<protein>
    <recommendedName>
        <fullName evidence="5">Cytochrome oxidase subunit II copper A binding domain-containing protein</fullName>
    </recommendedName>
</protein>
<evidence type="ECO:0000256" key="2">
    <source>
        <dbReference type="ARBA" id="ARBA00022723"/>
    </source>
</evidence>
<dbReference type="GO" id="GO:0030313">
    <property type="term" value="C:cell envelope"/>
    <property type="evidence" value="ECO:0007669"/>
    <property type="project" value="UniProtKB-SubCell"/>
</dbReference>
<evidence type="ECO:0000256" key="1">
    <source>
        <dbReference type="ARBA" id="ARBA00004196"/>
    </source>
</evidence>
<comment type="subcellular location">
    <subcellularLocation>
        <location evidence="1">Cell envelope</location>
    </subcellularLocation>
</comment>
<gene>
    <name evidence="6" type="ORF">AMYX_05200</name>
</gene>
<keyword evidence="3" id="KW-0186">Copper</keyword>
<dbReference type="EMBL" id="BJTG01000001">
    <property type="protein sequence ID" value="GEJ55779.1"/>
    <property type="molecule type" value="Genomic_DNA"/>
</dbReference>
<feature type="chain" id="PRO_5029600690" description="Cytochrome oxidase subunit II copper A binding domain-containing protein" evidence="4">
    <location>
        <begin position="27"/>
        <end position="117"/>
    </location>
</feature>
<keyword evidence="7" id="KW-1185">Reference proteome</keyword>
<dbReference type="InterPro" id="IPR008972">
    <property type="entry name" value="Cupredoxin"/>
</dbReference>
<dbReference type="GO" id="GO:0004129">
    <property type="term" value="F:cytochrome-c oxidase activity"/>
    <property type="evidence" value="ECO:0007669"/>
    <property type="project" value="InterPro"/>
</dbReference>
<dbReference type="AlphaFoldDB" id="A0A7I9VHR8"/>
<evidence type="ECO:0000256" key="4">
    <source>
        <dbReference type="SAM" id="SignalP"/>
    </source>
</evidence>
<evidence type="ECO:0000313" key="6">
    <source>
        <dbReference type="EMBL" id="GEJ55779.1"/>
    </source>
</evidence>
<comment type="caution">
    <text evidence="6">The sequence shown here is derived from an EMBL/GenBank/DDBJ whole genome shotgun (WGS) entry which is preliminary data.</text>
</comment>
<dbReference type="InterPro" id="IPR001505">
    <property type="entry name" value="Copper_CuA"/>
</dbReference>
<dbReference type="InterPro" id="IPR051403">
    <property type="entry name" value="NosZ/Cyto_c_oxidase_sub2"/>
</dbReference>
<organism evidence="6 7">
    <name type="scientific">Anaeromyxobacter diazotrophicus</name>
    <dbReference type="NCBI Taxonomy" id="2590199"/>
    <lineage>
        <taxon>Bacteria</taxon>
        <taxon>Pseudomonadati</taxon>
        <taxon>Myxococcota</taxon>
        <taxon>Myxococcia</taxon>
        <taxon>Myxococcales</taxon>
        <taxon>Cystobacterineae</taxon>
        <taxon>Anaeromyxobacteraceae</taxon>
        <taxon>Anaeromyxobacter</taxon>
    </lineage>
</organism>
<evidence type="ECO:0000313" key="7">
    <source>
        <dbReference type="Proteomes" id="UP000503640"/>
    </source>
</evidence>
<reference evidence="7" key="1">
    <citation type="journal article" date="2020" name="Appl. Environ. Microbiol.">
        <title>Diazotrophic Anaeromyxobacter Isolates from Soils.</title>
        <authorList>
            <person name="Masuda Y."/>
            <person name="Yamanaka H."/>
            <person name="Xu Z.X."/>
            <person name="Shiratori Y."/>
            <person name="Aono T."/>
            <person name="Amachi S."/>
            <person name="Senoo K."/>
            <person name="Itoh H."/>
        </authorList>
    </citation>
    <scope>NUCLEOTIDE SEQUENCE [LARGE SCALE GENOMIC DNA]</scope>
    <source>
        <strain evidence="7">R267</strain>
    </source>
</reference>
<name>A0A7I9VHR8_9BACT</name>
<dbReference type="Proteomes" id="UP000503640">
    <property type="component" value="Unassembled WGS sequence"/>
</dbReference>
<sequence length="117" mass="12483">MTTTGWRWARAAAAAALLAFGGGASAAGRVIEVKAKRFEFSPAELRLKLGEPVTLRVTSADVTHGFYQKELGIDAEIEPGRATEVALTPTRAGRFTLICDHFCGAGHGNMRLVLVVE</sequence>
<keyword evidence="2" id="KW-0479">Metal-binding</keyword>
<keyword evidence="4" id="KW-0732">Signal</keyword>
<proteinExistence type="predicted"/>
<dbReference type="PANTHER" id="PTHR42838">
    <property type="entry name" value="CYTOCHROME C OXIDASE SUBUNIT II"/>
    <property type="match status" value="1"/>
</dbReference>
<dbReference type="Gene3D" id="2.60.40.420">
    <property type="entry name" value="Cupredoxins - blue copper proteins"/>
    <property type="match status" value="1"/>
</dbReference>
<evidence type="ECO:0000256" key="3">
    <source>
        <dbReference type="ARBA" id="ARBA00023008"/>
    </source>
</evidence>
<dbReference type="GO" id="GO:0005507">
    <property type="term" value="F:copper ion binding"/>
    <property type="evidence" value="ECO:0007669"/>
    <property type="project" value="InterPro"/>
</dbReference>
<dbReference type="GO" id="GO:0016020">
    <property type="term" value="C:membrane"/>
    <property type="evidence" value="ECO:0007669"/>
    <property type="project" value="InterPro"/>
</dbReference>
<dbReference type="PROSITE" id="PS00078">
    <property type="entry name" value="COX2"/>
    <property type="match status" value="1"/>
</dbReference>